<feature type="region of interest" description="Disordered" evidence="1">
    <location>
        <begin position="25"/>
        <end position="60"/>
    </location>
</feature>
<sequence length="60" mass="5888">MNDSHKTTSKAIALFLSLGMMSSLAGCEIGGAGGEGGEDGAETEQTVPQQDEGGEGGEGS</sequence>
<proteinExistence type="predicted"/>
<name>A0A964BPC1_9CYAN</name>
<keyword evidence="2" id="KW-0732">Signal</keyword>
<gene>
    <name evidence="3" type="ORF">I4641_02625</name>
</gene>
<dbReference type="AlphaFoldDB" id="A0A964BPC1"/>
<dbReference type="Proteomes" id="UP000729733">
    <property type="component" value="Unassembled WGS sequence"/>
</dbReference>
<reference evidence="3" key="1">
    <citation type="journal article" date="2021" name="Antonie Van Leeuwenhoek">
        <title>Draft genome and description of Waterburya agarophytonicola gen. nov. sp. nov. (Pleurocapsales, Cyanobacteria): a seaweed symbiont.</title>
        <authorList>
            <person name="Bonthond G."/>
            <person name="Shalygin S."/>
            <person name="Bayer T."/>
            <person name="Weinberger F."/>
        </authorList>
    </citation>
    <scope>NUCLEOTIDE SEQUENCE</scope>
    <source>
        <strain evidence="3">KI4</strain>
    </source>
</reference>
<organism evidence="3 4">
    <name type="scientific">Waterburya agarophytonicola KI4</name>
    <dbReference type="NCBI Taxonomy" id="2874699"/>
    <lineage>
        <taxon>Bacteria</taxon>
        <taxon>Bacillati</taxon>
        <taxon>Cyanobacteriota</taxon>
        <taxon>Cyanophyceae</taxon>
        <taxon>Pleurocapsales</taxon>
        <taxon>Hyellaceae</taxon>
        <taxon>Waterburya</taxon>
        <taxon>Waterburya agarophytonicola</taxon>
    </lineage>
</organism>
<protein>
    <submittedName>
        <fullName evidence="3">Uncharacterized protein</fullName>
    </submittedName>
</protein>
<dbReference type="EMBL" id="JADWDC010000004">
    <property type="protein sequence ID" value="MCC0175877.1"/>
    <property type="molecule type" value="Genomic_DNA"/>
</dbReference>
<dbReference type="RefSeq" id="WP_229638876.1">
    <property type="nucleotide sequence ID" value="NZ_JADWDC010000004.1"/>
</dbReference>
<evidence type="ECO:0000256" key="1">
    <source>
        <dbReference type="SAM" id="MobiDB-lite"/>
    </source>
</evidence>
<accession>A0A964BPC1</accession>
<feature type="chain" id="PRO_5037607265" evidence="2">
    <location>
        <begin position="26"/>
        <end position="60"/>
    </location>
</feature>
<keyword evidence="4" id="KW-1185">Reference proteome</keyword>
<evidence type="ECO:0000313" key="4">
    <source>
        <dbReference type="Proteomes" id="UP000729733"/>
    </source>
</evidence>
<evidence type="ECO:0000256" key="2">
    <source>
        <dbReference type="SAM" id="SignalP"/>
    </source>
</evidence>
<dbReference type="PROSITE" id="PS51257">
    <property type="entry name" value="PROKAR_LIPOPROTEIN"/>
    <property type="match status" value="1"/>
</dbReference>
<comment type="caution">
    <text evidence="3">The sequence shown here is derived from an EMBL/GenBank/DDBJ whole genome shotgun (WGS) entry which is preliminary data.</text>
</comment>
<feature type="signal peptide" evidence="2">
    <location>
        <begin position="1"/>
        <end position="25"/>
    </location>
</feature>
<evidence type="ECO:0000313" key="3">
    <source>
        <dbReference type="EMBL" id="MCC0175877.1"/>
    </source>
</evidence>